<feature type="transmembrane region" description="Helical" evidence="6">
    <location>
        <begin position="140"/>
        <end position="158"/>
    </location>
</feature>
<sequence length="344" mass="35055">MSETARRTPSPTRSGADAGPLRRLAAQAGSFGGAVAILAALVLVFSLVTDEFLTVDNLLNILRQYAVVLILAVGQTLVIITAGIDLSVAATAALSGSIMGVAYAHLGLSEAVAIGLGLLSGFAVGLLNGLAVAVLKVPDIIVTLGSLTAVRGVALVLTDGLPVPDFAQAIEGRRIPEPVATLGAGNLGRIPLIIVVALVCCAIGWYVLNRTRLGRSIVAVGGNRQAAHVSGISVARTKIAVYAFSGLLAGVAGMMLAGRLSSANALMGELLELDTIAAVVIGGTALYGGQGRVSGTIIGVFIIGVLANGLNILGVSDFWQRIITGVIIVAVVALDQWRRRRSST</sequence>
<evidence type="ECO:0000256" key="4">
    <source>
        <dbReference type="ARBA" id="ARBA00022989"/>
    </source>
</evidence>
<comment type="subcellular location">
    <subcellularLocation>
        <location evidence="1">Cell membrane</location>
        <topology evidence="1">Multi-pass membrane protein</topology>
    </subcellularLocation>
</comment>
<dbReference type="PANTHER" id="PTHR32196">
    <property type="entry name" value="ABC TRANSPORTER PERMEASE PROTEIN YPHD-RELATED-RELATED"/>
    <property type="match status" value="1"/>
</dbReference>
<dbReference type="InterPro" id="IPR001851">
    <property type="entry name" value="ABC_transp_permease"/>
</dbReference>
<feature type="transmembrane region" description="Helical" evidence="6">
    <location>
        <begin position="87"/>
        <end position="106"/>
    </location>
</feature>
<keyword evidence="4 6" id="KW-1133">Transmembrane helix</keyword>
<proteinExistence type="predicted"/>
<keyword evidence="2" id="KW-1003">Cell membrane</keyword>
<evidence type="ECO:0000256" key="3">
    <source>
        <dbReference type="ARBA" id="ARBA00022692"/>
    </source>
</evidence>
<organism evidence="7 8">
    <name type="scientific">Georgenia alba</name>
    <dbReference type="NCBI Taxonomy" id="2233858"/>
    <lineage>
        <taxon>Bacteria</taxon>
        <taxon>Bacillati</taxon>
        <taxon>Actinomycetota</taxon>
        <taxon>Actinomycetes</taxon>
        <taxon>Micrococcales</taxon>
        <taxon>Bogoriellaceae</taxon>
        <taxon>Georgenia</taxon>
    </lineage>
</organism>
<dbReference type="EMBL" id="JBHTCQ010000001">
    <property type="protein sequence ID" value="MFC7404112.1"/>
    <property type="molecule type" value="Genomic_DNA"/>
</dbReference>
<evidence type="ECO:0000256" key="1">
    <source>
        <dbReference type="ARBA" id="ARBA00004651"/>
    </source>
</evidence>
<evidence type="ECO:0000256" key="2">
    <source>
        <dbReference type="ARBA" id="ARBA00022475"/>
    </source>
</evidence>
<dbReference type="RefSeq" id="WP_382391200.1">
    <property type="nucleotide sequence ID" value="NZ_JBHTCQ010000001.1"/>
</dbReference>
<feature type="transmembrane region" description="Helical" evidence="6">
    <location>
        <begin position="190"/>
        <end position="208"/>
    </location>
</feature>
<reference evidence="8" key="1">
    <citation type="journal article" date="2019" name="Int. J. Syst. Evol. Microbiol.">
        <title>The Global Catalogue of Microorganisms (GCM) 10K type strain sequencing project: providing services to taxonomists for standard genome sequencing and annotation.</title>
        <authorList>
            <consortium name="The Broad Institute Genomics Platform"/>
            <consortium name="The Broad Institute Genome Sequencing Center for Infectious Disease"/>
            <person name="Wu L."/>
            <person name="Ma J."/>
        </authorList>
    </citation>
    <scope>NUCLEOTIDE SEQUENCE [LARGE SCALE GENOMIC DNA]</scope>
    <source>
        <strain evidence="8">JCM 1490</strain>
    </source>
</reference>
<evidence type="ECO:0000256" key="6">
    <source>
        <dbReference type="SAM" id="Phobius"/>
    </source>
</evidence>
<accession>A0ABW2Q6C2</accession>
<dbReference type="Proteomes" id="UP001596455">
    <property type="component" value="Unassembled WGS sequence"/>
</dbReference>
<feature type="transmembrane region" description="Helical" evidence="6">
    <location>
        <begin position="61"/>
        <end position="80"/>
    </location>
</feature>
<evidence type="ECO:0000313" key="7">
    <source>
        <dbReference type="EMBL" id="MFC7404112.1"/>
    </source>
</evidence>
<name>A0ABW2Q6C2_9MICO</name>
<feature type="transmembrane region" description="Helical" evidence="6">
    <location>
        <begin position="112"/>
        <end position="133"/>
    </location>
</feature>
<keyword evidence="5 6" id="KW-0472">Membrane</keyword>
<evidence type="ECO:0000256" key="5">
    <source>
        <dbReference type="ARBA" id="ARBA00023136"/>
    </source>
</evidence>
<keyword evidence="8" id="KW-1185">Reference proteome</keyword>
<feature type="transmembrane region" description="Helical" evidence="6">
    <location>
        <begin position="295"/>
        <end position="312"/>
    </location>
</feature>
<gene>
    <name evidence="7" type="ORF">ACFQQL_03240</name>
</gene>
<dbReference type="CDD" id="cd06579">
    <property type="entry name" value="TM_PBP1_transp_AraH_like"/>
    <property type="match status" value="1"/>
</dbReference>
<feature type="transmembrane region" description="Helical" evidence="6">
    <location>
        <begin position="239"/>
        <end position="258"/>
    </location>
</feature>
<dbReference type="PANTHER" id="PTHR32196:SF63">
    <property type="entry name" value="INNER MEMBRANE ABC TRANSPORTER PERMEASE PROTEIN YJFF"/>
    <property type="match status" value="1"/>
</dbReference>
<protein>
    <submittedName>
        <fullName evidence="7">ABC transporter permease</fullName>
    </submittedName>
</protein>
<keyword evidence="3 6" id="KW-0812">Transmembrane</keyword>
<evidence type="ECO:0000313" key="8">
    <source>
        <dbReference type="Proteomes" id="UP001596455"/>
    </source>
</evidence>
<feature type="transmembrane region" description="Helical" evidence="6">
    <location>
        <begin position="31"/>
        <end position="49"/>
    </location>
</feature>
<dbReference type="Pfam" id="PF02653">
    <property type="entry name" value="BPD_transp_2"/>
    <property type="match status" value="1"/>
</dbReference>
<comment type="caution">
    <text evidence="7">The sequence shown here is derived from an EMBL/GenBank/DDBJ whole genome shotgun (WGS) entry which is preliminary data.</text>
</comment>